<dbReference type="Pfam" id="PF00664">
    <property type="entry name" value="ABC_membrane"/>
    <property type="match status" value="2"/>
</dbReference>
<reference evidence="14 15" key="1">
    <citation type="journal article" date="2014" name="BMC Genomics">
        <title>Comparative genome sequencing reveals chemotype-specific gene clusters in the toxigenic black mold Stachybotrys.</title>
        <authorList>
            <person name="Semeiks J."/>
            <person name="Borek D."/>
            <person name="Otwinowski Z."/>
            <person name="Grishin N.V."/>
        </authorList>
    </citation>
    <scope>NUCLEOTIDE SEQUENCE [LARGE SCALE GENOMIC DNA]</scope>
    <source>
        <strain evidence="14 15">IBT 40285</strain>
    </source>
</reference>
<dbReference type="InterPro" id="IPR050173">
    <property type="entry name" value="ABC_transporter_C-like"/>
</dbReference>
<sequence length="1514" mass="168036">MSQASNATVVGVACSDNSFQPHAGPSCRGGFDFSLLFEETIFTIPLQCILLVVVPFRIFQLLRKDIQVGASILRPLKVRHVSPALTPPCYSTIKLAPRRQLTFCSQTFLLALIVLQNGLLILWGNSFGDKFTHTRFSTTAAALVFGATIAALPLSWLEHDRSRRPSFVLSMYFFSSVLLDLPRTRTLWLLGERPIIPILQTSSLAVRIVLFTLESTNKRGALLKSDNLSYEVTSSTISRSFFHWLMPLFRAGFRRNLVLDDLYPLDATMEAKTLHTMLRKKWERTMNKSAPGLLAWVWLKTFRLNMLGAVFPRLCLTGFTFVQPFLMKQAIIHVNDAAYGSDPGLENQGYGLIGAFFLTYAGIALATGQYNWRVRRSMTKMRGSVIAMIYEKSLRLDIASQNGSPQGALTLVGNDVENIAQGMDRMHELWAAPLEMSIAIYLLNRELGVACAMPVTLAFFVLIATAYMAVLIGKAQTSWIGASESRVTATSKTLGSIKWLKISGLSDMAFAIIRRLRKQEINVSRRYRFLFSATMAILAMIPIWSPILTFSTWAAVAKSGGGGGLGLGHLFSAYSIVVLLISPLINMIVALPLLGVAMASFQRIQNYLNEEERVDKRVEAMDEKGCLVMQSGASSDGDSVIEAGRFEEEHVGTVSMLDRDSIASISGTFSWKREAAPVLDVKNLRFRKGAFTFIVGPVGCGKSTLLKALLGELSNFQGTVVTNIDGGTTFSDQIPWIPNDTVRNIILGDSPYQQEWYETVTRVCCLEQDFHNWPEGEDTIAGTNGISMSGGQKQRLSIARSVYSRRQLLIFDDCLSGLDASTARAVFEGLFGTQGLLRGGDSTVIASSSDLSRLRYADEIILLDTNGQVKEHGSPEKLKKLLKISLQNELQPKQRDLASPATRPFKPVKEEFDPQKDSSRRLGDKGMYGFYASASGRTTLGILVVSMAAYGFCNTFHTQWLGWWGEAGQDSLNHLGKWIGVYVVLGVSAMVAIACGLYQIFIQIIDRSGTVFHDLLLDTVSRAPLSFHSTTDSGVTVNRFSQDIRLIDMELPSAAFGVATTLATALAQFVLVAVTSKYMAACLPLLLLTLYLTQLFYLRTSRQVRLLDIEHKAPLYSTLIETFSGLPTIRAYGWERMYEKKYMFLIDRAQRPAYLLTCLQCWLNLVADLFVLFLAVVFVAFATQLAKQIGPRNVGVGLSNVLGFSISLKSLITFWVTLEISLGAVARIHSFVRDMKLEGSDETPSHEVLEPGSWPSRGHVELHNLVASYPQSGPIINGVSMTVNPGEKVAICGRTGSGKSSLTLSLLRLMDIDKGSITIDGVDITTLPHEFVRNRLVALPQEAYVFDGTLRLNIDPSQTLPDSRIQEVLERVQLWQKVTNRGGLDVVIGEDFFSPGEAQLLVFARAMLRKSKILILDEFTSSLDEETSAIVDKVLKTWFDGWTILSIAHKLEAVLDYDKIAVFDAGRLMEFDSPQQLLQKETIFRSLYETALQRKMEMQKQEQQHQKEQEGLEK</sequence>
<dbReference type="HOGENOM" id="CLU_000604_27_5_1"/>
<dbReference type="GO" id="GO:0005524">
    <property type="term" value="F:ATP binding"/>
    <property type="evidence" value="ECO:0007669"/>
    <property type="project" value="UniProtKB-KW"/>
</dbReference>
<dbReference type="FunFam" id="1.20.1560.10:FF:000066">
    <property type="entry name" value="ABC multidrug transporter (Eurofung)"/>
    <property type="match status" value="1"/>
</dbReference>
<evidence type="ECO:0000256" key="3">
    <source>
        <dbReference type="ARBA" id="ARBA00022475"/>
    </source>
</evidence>
<feature type="transmembrane region" description="Helical" evidence="11">
    <location>
        <begin position="499"/>
        <end position="517"/>
    </location>
</feature>
<dbReference type="FunFam" id="3.40.50.300:FF:000838">
    <property type="entry name" value="ABC multidrug transporter (Eurofung)"/>
    <property type="match status" value="1"/>
</dbReference>
<dbReference type="PROSITE" id="PS00211">
    <property type="entry name" value="ABC_TRANSPORTER_1"/>
    <property type="match status" value="2"/>
</dbReference>
<evidence type="ECO:0000259" key="13">
    <source>
        <dbReference type="PROSITE" id="PS50929"/>
    </source>
</evidence>
<dbReference type="GO" id="GO:0005886">
    <property type="term" value="C:plasma membrane"/>
    <property type="evidence" value="ECO:0007669"/>
    <property type="project" value="UniProtKB-SubCell"/>
</dbReference>
<dbReference type="InterPro" id="IPR044746">
    <property type="entry name" value="ABCC_6TM_D1"/>
</dbReference>
<dbReference type="OrthoDB" id="6500128at2759"/>
<keyword evidence="6" id="KW-0067">ATP-binding</keyword>
<evidence type="ECO:0000259" key="12">
    <source>
        <dbReference type="PROSITE" id="PS50893"/>
    </source>
</evidence>
<feature type="compositionally biased region" description="Basic and acidic residues" evidence="10">
    <location>
        <begin position="907"/>
        <end position="920"/>
    </location>
</feature>
<feature type="transmembrane region" description="Helical" evidence="11">
    <location>
        <begin position="1054"/>
        <end position="1072"/>
    </location>
</feature>
<dbReference type="CDD" id="cd18579">
    <property type="entry name" value="ABC_6TM_ABCC_D1"/>
    <property type="match status" value="1"/>
</dbReference>
<dbReference type="InterPro" id="IPR027417">
    <property type="entry name" value="P-loop_NTPase"/>
</dbReference>
<feature type="transmembrane region" description="Helical" evidence="11">
    <location>
        <begin position="979"/>
        <end position="1001"/>
    </location>
</feature>
<feature type="transmembrane region" description="Helical" evidence="11">
    <location>
        <begin position="1078"/>
        <end position="1098"/>
    </location>
</feature>
<feature type="domain" description="ABC transmembrane type-1" evidence="13">
    <location>
        <begin position="967"/>
        <end position="1219"/>
    </location>
</feature>
<evidence type="ECO:0000256" key="6">
    <source>
        <dbReference type="ARBA" id="ARBA00022840"/>
    </source>
</evidence>
<protein>
    <submittedName>
        <fullName evidence="14">Uncharacterized protein</fullName>
    </submittedName>
</protein>
<feature type="transmembrane region" description="Helical" evidence="11">
    <location>
        <begin position="310"/>
        <end position="332"/>
    </location>
</feature>
<evidence type="ECO:0000256" key="7">
    <source>
        <dbReference type="ARBA" id="ARBA00022989"/>
    </source>
</evidence>
<feature type="transmembrane region" description="Helical" evidence="11">
    <location>
        <begin position="928"/>
        <end position="952"/>
    </location>
</feature>
<comment type="subcellular location">
    <subcellularLocation>
        <location evidence="1">Cell membrane</location>
        <topology evidence="1">Multi-pass membrane protein</topology>
    </subcellularLocation>
</comment>
<dbReference type="InterPro" id="IPR003593">
    <property type="entry name" value="AAA+_ATPase"/>
</dbReference>
<name>A0A084QNT9_STAC4</name>
<dbReference type="Proteomes" id="UP000028524">
    <property type="component" value="Unassembled WGS sequence"/>
</dbReference>
<evidence type="ECO:0000256" key="2">
    <source>
        <dbReference type="ARBA" id="ARBA00022448"/>
    </source>
</evidence>
<feature type="transmembrane region" description="Helical" evidence="11">
    <location>
        <begin position="1153"/>
        <end position="1181"/>
    </location>
</feature>
<feature type="transmembrane region" description="Helical" evidence="11">
    <location>
        <begin position="352"/>
        <end position="372"/>
    </location>
</feature>
<dbReference type="GO" id="GO:0016887">
    <property type="term" value="F:ATP hydrolysis activity"/>
    <property type="evidence" value="ECO:0007669"/>
    <property type="project" value="InterPro"/>
</dbReference>
<feature type="transmembrane region" description="Helical" evidence="11">
    <location>
        <begin position="529"/>
        <end position="553"/>
    </location>
</feature>
<evidence type="ECO:0000256" key="10">
    <source>
        <dbReference type="SAM" id="MobiDB-lite"/>
    </source>
</evidence>
<dbReference type="FunFam" id="1.20.1560.10:FF:000055">
    <property type="entry name" value="ABC multidrug transporter (Eurofung)"/>
    <property type="match status" value="1"/>
</dbReference>
<dbReference type="InterPro" id="IPR003439">
    <property type="entry name" value="ABC_transporter-like_ATP-bd"/>
</dbReference>
<gene>
    <name evidence="14" type="ORF">S40285_05350</name>
</gene>
<dbReference type="InterPro" id="IPR017871">
    <property type="entry name" value="ABC_transporter-like_CS"/>
</dbReference>
<evidence type="ECO:0000256" key="9">
    <source>
        <dbReference type="ARBA" id="ARBA00023180"/>
    </source>
</evidence>
<dbReference type="Gene3D" id="3.40.50.300">
    <property type="entry name" value="P-loop containing nucleotide triphosphate hydrolases"/>
    <property type="match status" value="2"/>
</dbReference>
<dbReference type="Pfam" id="PF00005">
    <property type="entry name" value="ABC_tran"/>
    <property type="match status" value="2"/>
</dbReference>
<evidence type="ECO:0000256" key="1">
    <source>
        <dbReference type="ARBA" id="ARBA00004651"/>
    </source>
</evidence>
<dbReference type="InterPro" id="IPR044726">
    <property type="entry name" value="ABCC_6TM_D2"/>
</dbReference>
<feature type="region of interest" description="Disordered" evidence="10">
    <location>
        <begin position="893"/>
        <end position="920"/>
    </location>
</feature>
<evidence type="ECO:0000313" key="14">
    <source>
        <dbReference type="EMBL" id="KFA65624.1"/>
    </source>
</evidence>
<dbReference type="Gene3D" id="1.20.1560.10">
    <property type="entry name" value="ABC transporter type 1, transmembrane domain"/>
    <property type="match status" value="2"/>
</dbReference>
<keyword evidence="3" id="KW-1003">Cell membrane</keyword>
<keyword evidence="2" id="KW-0813">Transport</keyword>
<dbReference type="OMA" id="AFCDSFP"/>
<dbReference type="SUPFAM" id="SSF90123">
    <property type="entry name" value="ABC transporter transmembrane region"/>
    <property type="match status" value="2"/>
</dbReference>
<proteinExistence type="predicted"/>
<evidence type="ECO:0000256" key="11">
    <source>
        <dbReference type="SAM" id="Phobius"/>
    </source>
</evidence>
<dbReference type="SMART" id="SM00382">
    <property type="entry name" value="AAA"/>
    <property type="match status" value="2"/>
</dbReference>
<evidence type="ECO:0000256" key="8">
    <source>
        <dbReference type="ARBA" id="ARBA00023136"/>
    </source>
</evidence>
<dbReference type="PANTHER" id="PTHR24223:SF399">
    <property type="entry name" value="ABC TRANSPORTER ATNG"/>
    <property type="match status" value="1"/>
</dbReference>
<dbReference type="PROSITE" id="PS50893">
    <property type="entry name" value="ABC_TRANSPORTER_2"/>
    <property type="match status" value="2"/>
</dbReference>
<dbReference type="GO" id="GO:0140359">
    <property type="term" value="F:ABC-type transporter activity"/>
    <property type="evidence" value="ECO:0007669"/>
    <property type="project" value="InterPro"/>
</dbReference>
<feature type="domain" description="ABC transporter" evidence="12">
    <location>
        <begin position="1260"/>
        <end position="1490"/>
    </location>
</feature>
<dbReference type="EMBL" id="KL660580">
    <property type="protein sequence ID" value="KFA65624.1"/>
    <property type="molecule type" value="Genomic_DNA"/>
</dbReference>
<feature type="transmembrane region" description="Helical" evidence="11">
    <location>
        <begin position="136"/>
        <end position="154"/>
    </location>
</feature>
<accession>A0A084QNT9</accession>
<keyword evidence="4 11" id="KW-0812">Transmembrane</keyword>
<feature type="transmembrane region" description="Helical" evidence="11">
    <location>
        <begin position="447"/>
        <end position="470"/>
    </location>
</feature>
<feature type="domain" description="ABC transporter" evidence="12">
    <location>
        <begin position="657"/>
        <end position="890"/>
    </location>
</feature>
<dbReference type="InterPro" id="IPR011527">
    <property type="entry name" value="ABC1_TM_dom"/>
</dbReference>
<feature type="transmembrane region" description="Helical" evidence="11">
    <location>
        <begin position="41"/>
        <end position="59"/>
    </location>
</feature>
<dbReference type="InParanoid" id="A0A084QNT9"/>
<dbReference type="PROSITE" id="PS50929">
    <property type="entry name" value="ABC_TM1F"/>
    <property type="match status" value="2"/>
</dbReference>
<feature type="transmembrane region" description="Helical" evidence="11">
    <location>
        <begin position="101"/>
        <end position="124"/>
    </location>
</feature>
<dbReference type="STRING" id="1283841.A0A084QNT9"/>
<organism evidence="14 15">
    <name type="scientific">Stachybotrys chlorohalonatus (strain IBT 40285)</name>
    <dbReference type="NCBI Taxonomy" id="1283841"/>
    <lineage>
        <taxon>Eukaryota</taxon>
        <taxon>Fungi</taxon>
        <taxon>Dikarya</taxon>
        <taxon>Ascomycota</taxon>
        <taxon>Pezizomycotina</taxon>
        <taxon>Sordariomycetes</taxon>
        <taxon>Hypocreomycetidae</taxon>
        <taxon>Hypocreales</taxon>
        <taxon>Stachybotryaceae</taxon>
        <taxon>Stachybotrys</taxon>
    </lineage>
</organism>
<dbReference type="CDD" id="cd18580">
    <property type="entry name" value="ABC_6TM_ABCC_D2"/>
    <property type="match status" value="1"/>
</dbReference>
<evidence type="ECO:0000256" key="4">
    <source>
        <dbReference type="ARBA" id="ARBA00022692"/>
    </source>
</evidence>
<keyword evidence="7 11" id="KW-1133">Transmembrane helix</keyword>
<keyword evidence="8 11" id="KW-0472">Membrane</keyword>
<evidence type="ECO:0000313" key="15">
    <source>
        <dbReference type="Proteomes" id="UP000028524"/>
    </source>
</evidence>
<keyword evidence="5" id="KW-0547">Nucleotide-binding</keyword>
<dbReference type="PANTHER" id="PTHR24223">
    <property type="entry name" value="ATP-BINDING CASSETTE SUB-FAMILY C"/>
    <property type="match status" value="1"/>
</dbReference>
<dbReference type="InterPro" id="IPR036640">
    <property type="entry name" value="ABC1_TM_sf"/>
</dbReference>
<evidence type="ECO:0000256" key="5">
    <source>
        <dbReference type="ARBA" id="ARBA00022741"/>
    </source>
</evidence>
<feature type="domain" description="ABC transmembrane type-1" evidence="13">
    <location>
        <begin position="314"/>
        <end position="594"/>
    </location>
</feature>
<dbReference type="Pfam" id="PF24357">
    <property type="entry name" value="TMD0_ABC"/>
    <property type="match status" value="1"/>
</dbReference>
<keyword evidence="9" id="KW-0325">Glycoprotein</keyword>
<feature type="transmembrane region" description="Helical" evidence="11">
    <location>
        <begin position="573"/>
        <end position="597"/>
    </location>
</feature>
<dbReference type="InterPro" id="IPR056227">
    <property type="entry name" value="TMD0_ABC"/>
</dbReference>
<dbReference type="SUPFAM" id="SSF52540">
    <property type="entry name" value="P-loop containing nucleoside triphosphate hydrolases"/>
    <property type="match status" value="2"/>
</dbReference>
<keyword evidence="15" id="KW-1185">Reference proteome</keyword>